<proteinExistence type="predicted"/>
<accession>A0A919NEF8</accession>
<dbReference type="Proteomes" id="UP000629619">
    <property type="component" value="Unassembled WGS sequence"/>
</dbReference>
<feature type="region of interest" description="Disordered" evidence="1">
    <location>
        <begin position="59"/>
        <end position="102"/>
    </location>
</feature>
<dbReference type="AlphaFoldDB" id="A0A919NEF8"/>
<sequence>MITAGTSSDAWAAVTASTANGCRPVSSGLSAFADQAAPATNMPTILPYGIEAVTARSPDIGAFRHPHHPIGGPSVQASAAGSESRRTPAGSRHSRKGSLTVSGVTGRSAGCLIFAPPGCCDERGTGSTLRRLRDP</sequence>
<reference evidence="2" key="1">
    <citation type="submission" date="2021-01" db="EMBL/GenBank/DDBJ databases">
        <title>Whole genome shotgun sequence of Actinoplanes siamensis NBRC 109076.</title>
        <authorList>
            <person name="Komaki H."/>
            <person name="Tamura T."/>
        </authorList>
    </citation>
    <scope>NUCLEOTIDE SEQUENCE</scope>
    <source>
        <strain evidence="2">NBRC 109076</strain>
    </source>
</reference>
<evidence type="ECO:0000313" key="2">
    <source>
        <dbReference type="EMBL" id="GIF09376.1"/>
    </source>
</evidence>
<name>A0A919NEF8_9ACTN</name>
<protein>
    <submittedName>
        <fullName evidence="2">Uncharacterized protein</fullName>
    </submittedName>
</protein>
<organism evidence="2 3">
    <name type="scientific">Actinoplanes siamensis</name>
    <dbReference type="NCBI Taxonomy" id="1223317"/>
    <lineage>
        <taxon>Bacteria</taxon>
        <taxon>Bacillati</taxon>
        <taxon>Actinomycetota</taxon>
        <taxon>Actinomycetes</taxon>
        <taxon>Micromonosporales</taxon>
        <taxon>Micromonosporaceae</taxon>
        <taxon>Actinoplanes</taxon>
    </lineage>
</organism>
<evidence type="ECO:0000256" key="1">
    <source>
        <dbReference type="SAM" id="MobiDB-lite"/>
    </source>
</evidence>
<comment type="caution">
    <text evidence="2">The sequence shown here is derived from an EMBL/GenBank/DDBJ whole genome shotgun (WGS) entry which is preliminary data.</text>
</comment>
<keyword evidence="3" id="KW-1185">Reference proteome</keyword>
<evidence type="ECO:0000313" key="3">
    <source>
        <dbReference type="Proteomes" id="UP000629619"/>
    </source>
</evidence>
<dbReference type="EMBL" id="BOMW01000083">
    <property type="protein sequence ID" value="GIF09376.1"/>
    <property type="molecule type" value="Genomic_DNA"/>
</dbReference>
<gene>
    <name evidence="2" type="ORF">Asi03nite_69140</name>
</gene>